<dbReference type="Proteomes" id="UP001558474">
    <property type="component" value="Unassembled WGS sequence"/>
</dbReference>
<protein>
    <submittedName>
        <fullName evidence="1">Uncharacterized protein</fullName>
    </submittedName>
</protein>
<keyword evidence="2" id="KW-1185">Reference proteome</keyword>
<comment type="caution">
    <text evidence="1">The sequence shown here is derived from an EMBL/GenBank/DDBJ whole genome shotgun (WGS) entry which is preliminary data.</text>
</comment>
<sequence>MPIIAATGMAATMRTAAIENADQFGAAVRRLHHRLADTGRDPRSVDIQVVCPPVDLDDGASVDHARGVLAELAGHGATWAVVHVDGTSQHAAVDYIKEFGNEMDLVADQSISESRL</sequence>
<proteinExistence type="predicted"/>
<evidence type="ECO:0000313" key="2">
    <source>
        <dbReference type="Proteomes" id="UP001558474"/>
    </source>
</evidence>
<evidence type="ECO:0000313" key="1">
    <source>
        <dbReference type="EMBL" id="MEX3741955.1"/>
    </source>
</evidence>
<dbReference type="EMBL" id="JBDLOU010000083">
    <property type="protein sequence ID" value="MEX3741955.1"/>
    <property type="molecule type" value="Genomic_DNA"/>
</dbReference>
<name>A0ABV3VMT2_9MYCO</name>
<dbReference type="RefSeq" id="WP_368574145.1">
    <property type="nucleotide sequence ID" value="NZ_JBDLOU010000083.1"/>
</dbReference>
<accession>A0ABV3VMT2</accession>
<gene>
    <name evidence="1" type="ORF">ABFW12_27355</name>
</gene>
<organism evidence="1 2">
    <name type="scientific">Mycolicibacterium porcinum</name>
    <dbReference type="NCBI Taxonomy" id="39693"/>
    <lineage>
        <taxon>Bacteria</taxon>
        <taxon>Bacillati</taxon>
        <taxon>Actinomycetota</taxon>
        <taxon>Actinomycetes</taxon>
        <taxon>Mycobacteriales</taxon>
        <taxon>Mycobacteriaceae</taxon>
        <taxon>Mycolicibacterium</taxon>
    </lineage>
</organism>
<reference evidence="1 2" key="1">
    <citation type="submission" date="2024-04" db="EMBL/GenBank/DDBJ databases">
        <title>Genomic Markers of Mycobacteria.</title>
        <authorList>
            <person name="Soliman M.S."/>
            <person name="Elkholy A."/>
            <person name="Soliman N.S."/>
            <person name="Abbas A."/>
            <person name="Khayrat S."/>
            <person name="Shawky S."/>
        </authorList>
    </citation>
    <scope>NUCLEOTIDE SEQUENCE [LARGE SCALE GENOMIC DNA]</scope>
    <source>
        <strain evidence="1 2">Egy-CU-AM5</strain>
    </source>
</reference>